<feature type="transmembrane region" description="Helical" evidence="6">
    <location>
        <begin position="153"/>
        <end position="173"/>
    </location>
</feature>
<dbReference type="CDD" id="cd17319">
    <property type="entry name" value="MFS_ExuT_GudP_like"/>
    <property type="match status" value="1"/>
</dbReference>
<keyword evidence="5 6" id="KW-0472">Membrane</keyword>
<dbReference type="PROSITE" id="PS50850">
    <property type="entry name" value="MFS"/>
    <property type="match status" value="1"/>
</dbReference>
<gene>
    <name evidence="8" type="ORF">AWB77_00943</name>
</gene>
<proteinExistence type="predicted"/>
<feature type="transmembrane region" description="Helical" evidence="6">
    <location>
        <begin position="408"/>
        <end position="427"/>
    </location>
</feature>
<keyword evidence="3 6" id="KW-0812">Transmembrane</keyword>
<dbReference type="GO" id="GO:0005886">
    <property type="term" value="C:plasma membrane"/>
    <property type="evidence" value="ECO:0007669"/>
    <property type="project" value="TreeGrafter"/>
</dbReference>
<reference evidence="8" key="1">
    <citation type="submission" date="2016-01" db="EMBL/GenBank/DDBJ databases">
        <authorList>
            <person name="Peeters C."/>
        </authorList>
    </citation>
    <scope>NUCLEOTIDE SEQUENCE</scope>
    <source>
        <strain evidence="8">LMG 29320</strain>
    </source>
</reference>
<evidence type="ECO:0000259" key="7">
    <source>
        <dbReference type="PROSITE" id="PS50850"/>
    </source>
</evidence>
<name>A0A157ZPT4_9BURK</name>
<feature type="transmembrane region" description="Helical" evidence="6">
    <location>
        <begin position="251"/>
        <end position="272"/>
    </location>
</feature>
<dbReference type="SUPFAM" id="SSF103473">
    <property type="entry name" value="MFS general substrate transporter"/>
    <property type="match status" value="1"/>
</dbReference>
<evidence type="ECO:0000256" key="1">
    <source>
        <dbReference type="ARBA" id="ARBA00004141"/>
    </source>
</evidence>
<dbReference type="Pfam" id="PF07690">
    <property type="entry name" value="MFS_1"/>
    <property type="match status" value="1"/>
</dbReference>
<feature type="transmembrane region" description="Helical" evidence="6">
    <location>
        <begin position="92"/>
        <end position="111"/>
    </location>
</feature>
<sequence length="434" mass="47880">MEALYGEEAVRQTDMSRTYYRAYWRLLPLLLVCYLVAYLDRVNVGFAKLQMLDALHFDDAIYGLGSGIFFAGYFFFEVPSNLVMRRVGARKWIARIMLTWGIISAAMMFVQTPMQFYVARFLLGAAEAGFAPAIMYLLTLWFPARYRGRAMSIYVMGAPLAFVIGGPISGYILHAFSGNTYLAAWQWLFLIEAIPAVVLAFVVLAFLDDNPAHSRWITEDERANVLAEIRAENAGKIDHPSVRAFLANRKLWWFCAIFFCLIMGLYALGFWMPSLIKRSGVLDPFSIGLYSAVPNIVAAIALYLSNRSADRTGGRRVHFALFMLIGAVGLATSMWLSAGPIVTTVCLSVAAAGIYSCVALFWALPTSLFVGASVAAALAFINSVGNIAGFISPYLVGLLNVMVGHAEIGMYVISAFLVFGAFMTMLLPKTLDDK</sequence>
<feature type="transmembrane region" description="Helical" evidence="6">
    <location>
        <begin position="117"/>
        <end position="141"/>
    </location>
</feature>
<dbReference type="GO" id="GO:0022857">
    <property type="term" value="F:transmembrane transporter activity"/>
    <property type="evidence" value="ECO:0007669"/>
    <property type="project" value="InterPro"/>
</dbReference>
<evidence type="ECO:0000313" key="9">
    <source>
        <dbReference type="Proteomes" id="UP000054903"/>
    </source>
</evidence>
<dbReference type="Proteomes" id="UP000054903">
    <property type="component" value="Unassembled WGS sequence"/>
</dbReference>
<dbReference type="PANTHER" id="PTHR43791">
    <property type="entry name" value="PERMEASE-RELATED"/>
    <property type="match status" value="1"/>
</dbReference>
<dbReference type="InterPro" id="IPR036259">
    <property type="entry name" value="MFS_trans_sf"/>
</dbReference>
<dbReference type="AlphaFoldDB" id="A0A157ZPT4"/>
<feature type="domain" description="Major facilitator superfamily (MFS) profile" evidence="7">
    <location>
        <begin position="26"/>
        <end position="432"/>
    </location>
</feature>
<feature type="transmembrane region" description="Helical" evidence="6">
    <location>
        <begin position="374"/>
        <end position="396"/>
    </location>
</feature>
<feature type="transmembrane region" description="Helical" evidence="6">
    <location>
        <begin position="60"/>
        <end position="80"/>
    </location>
</feature>
<dbReference type="EMBL" id="FCNX02000002">
    <property type="protein sequence ID" value="SAK47528.1"/>
    <property type="molecule type" value="Genomic_DNA"/>
</dbReference>
<dbReference type="RefSeq" id="WP_061133240.1">
    <property type="nucleotide sequence ID" value="NZ_FCNX02000002.1"/>
</dbReference>
<dbReference type="InterPro" id="IPR020846">
    <property type="entry name" value="MFS_dom"/>
</dbReference>
<comment type="subcellular location">
    <subcellularLocation>
        <location evidence="1">Membrane</location>
        <topology evidence="1">Multi-pass membrane protein</topology>
    </subcellularLocation>
</comment>
<feature type="transmembrane region" description="Helical" evidence="6">
    <location>
        <begin position="317"/>
        <end position="335"/>
    </location>
</feature>
<evidence type="ECO:0000256" key="6">
    <source>
        <dbReference type="SAM" id="Phobius"/>
    </source>
</evidence>
<accession>A0A157ZPT4</accession>
<comment type="caution">
    <text evidence="8">The sequence shown here is derived from an EMBL/GenBank/DDBJ whole genome shotgun (WGS) entry which is preliminary data.</text>
</comment>
<keyword evidence="2" id="KW-0813">Transport</keyword>
<evidence type="ECO:0000256" key="5">
    <source>
        <dbReference type="ARBA" id="ARBA00023136"/>
    </source>
</evidence>
<evidence type="ECO:0000256" key="4">
    <source>
        <dbReference type="ARBA" id="ARBA00022989"/>
    </source>
</evidence>
<dbReference type="InterPro" id="IPR011701">
    <property type="entry name" value="MFS"/>
</dbReference>
<feature type="transmembrane region" description="Helical" evidence="6">
    <location>
        <begin position="284"/>
        <end position="305"/>
    </location>
</feature>
<dbReference type="FunFam" id="1.20.1250.20:FF:000018">
    <property type="entry name" value="MFS transporter permease"/>
    <property type="match status" value="1"/>
</dbReference>
<feature type="transmembrane region" description="Helical" evidence="6">
    <location>
        <begin position="22"/>
        <end position="40"/>
    </location>
</feature>
<feature type="transmembrane region" description="Helical" evidence="6">
    <location>
        <begin position="185"/>
        <end position="207"/>
    </location>
</feature>
<dbReference type="Gene3D" id="1.20.1250.20">
    <property type="entry name" value="MFS general substrate transporter like domains"/>
    <property type="match status" value="2"/>
</dbReference>
<feature type="transmembrane region" description="Helical" evidence="6">
    <location>
        <begin position="341"/>
        <end position="362"/>
    </location>
</feature>
<keyword evidence="9" id="KW-1185">Reference proteome</keyword>
<evidence type="ECO:0000256" key="3">
    <source>
        <dbReference type="ARBA" id="ARBA00022692"/>
    </source>
</evidence>
<dbReference type="OrthoDB" id="8981236at2"/>
<evidence type="ECO:0000313" key="8">
    <source>
        <dbReference type="EMBL" id="SAK47528.1"/>
    </source>
</evidence>
<organism evidence="8 9">
    <name type="scientific">Caballeronia fortuita</name>
    <dbReference type="NCBI Taxonomy" id="1777138"/>
    <lineage>
        <taxon>Bacteria</taxon>
        <taxon>Pseudomonadati</taxon>
        <taxon>Pseudomonadota</taxon>
        <taxon>Betaproteobacteria</taxon>
        <taxon>Burkholderiales</taxon>
        <taxon>Burkholderiaceae</taxon>
        <taxon>Caballeronia</taxon>
    </lineage>
</organism>
<protein>
    <submittedName>
        <fullName evidence="8">Major facilitator transporter</fullName>
    </submittedName>
</protein>
<dbReference type="PANTHER" id="PTHR43791:SF36">
    <property type="entry name" value="TRANSPORTER, PUTATIVE (AFU_ORTHOLOGUE AFUA_6G08340)-RELATED"/>
    <property type="match status" value="1"/>
</dbReference>
<keyword evidence="4 6" id="KW-1133">Transmembrane helix</keyword>
<evidence type="ECO:0000256" key="2">
    <source>
        <dbReference type="ARBA" id="ARBA00022448"/>
    </source>
</evidence>